<accession>A0ABD5XYR5</accession>
<dbReference type="AlphaFoldDB" id="A0ABD5XYR5"/>
<comment type="caution">
    <text evidence="2">The sequence shown here is derived from an EMBL/GenBank/DDBJ whole genome shotgun (WGS) entry which is preliminary data.</text>
</comment>
<name>A0ABD5XYR5_9EURY</name>
<dbReference type="Proteomes" id="UP001596432">
    <property type="component" value="Unassembled WGS sequence"/>
</dbReference>
<gene>
    <name evidence="2" type="ORF">ACFQMA_10400</name>
</gene>
<keyword evidence="3" id="KW-1185">Reference proteome</keyword>
<dbReference type="Gene3D" id="1.10.10.10">
    <property type="entry name" value="Winged helix-like DNA-binding domain superfamily/Winged helix DNA-binding domain"/>
    <property type="match status" value="1"/>
</dbReference>
<dbReference type="InterPro" id="IPR036388">
    <property type="entry name" value="WH-like_DNA-bd_sf"/>
</dbReference>
<dbReference type="InterPro" id="IPR055768">
    <property type="entry name" value="DUF7344"/>
</dbReference>
<dbReference type="EMBL" id="JBHTAS010000001">
    <property type="protein sequence ID" value="MFC7140238.1"/>
    <property type="molecule type" value="Genomic_DNA"/>
</dbReference>
<dbReference type="RefSeq" id="WP_274325803.1">
    <property type="nucleotide sequence ID" value="NZ_CP118158.1"/>
</dbReference>
<dbReference type="GeneID" id="78820520"/>
<evidence type="ECO:0000259" key="1">
    <source>
        <dbReference type="Pfam" id="PF24035"/>
    </source>
</evidence>
<feature type="domain" description="DUF7344" evidence="1">
    <location>
        <begin position="19"/>
        <end position="90"/>
    </location>
</feature>
<dbReference type="InterPro" id="IPR036390">
    <property type="entry name" value="WH_DNA-bd_sf"/>
</dbReference>
<organism evidence="2 3">
    <name type="scientific">Halosimplex aquaticum</name>
    <dbReference type="NCBI Taxonomy" id="3026162"/>
    <lineage>
        <taxon>Archaea</taxon>
        <taxon>Methanobacteriati</taxon>
        <taxon>Methanobacteriota</taxon>
        <taxon>Stenosarchaea group</taxon>
        <taxon>Halobacteria</taxon>
        <taxon>Halobacteriales</taxon>
        <taxon>Haloarculaceae</taxon>
        <taxon>Halosimplex</taxon>
    </lineage>
</organism>
<reference evidence="2 3" key="1">
    <citation type="journal article" date="2019" name="Int. J. Syst. Evol. Microbiol.">
        <title>The Global Catalogue of Microorganisms (GCM) 10K type strain sequencing project: providing services to taxonomists for standard genome sequencing and annotation.</title>
        <authorList>
            <consortium name="The Broad Institute Genomics Platform"/>
            <consortium name="The Broad Institute Genome Sequencing Center for Infectious Disease"/>
            <person name="Wu L."/>
            <person name="Ma J."/>
        </authorList>
    </citation>
    <scope>NUCLEOTIDE SEQUENCE [LARGE SCALE GENOMIC DNA]</scope>
    <source>
        <strain evidence="2 3">XZYJT29</strain>
    </source>
</reference>
<evidence type="ECO:0000313" key="3">
    <source>
        <dbReference type="Proteomes" id="UP001596432"/>
    </source>
</evidence>
<proteinExistence type="predicted"/>
<sequence>MPPADCYPEKAAAVNETLDVLSHHFRREVINYFENTVDEVTSTISEIVAHIDARVPDRDRATLSTALVHKHLPMLEAAGWLEFDQRSKEIRYHGNESAPQLLREVLGVFTE</sequence>
<evidence type="ECO:0000313" key="2">
    <source>
        <dbReference type="EMBL" id="MFC7140238.1"/>
    </source>
</evidence>
<dbReference type="SUPFAM" id="SSF46785">
    <property type="entry name" value="Winged helix' DNA-binding domain"/>
    <property type="match status" value="1"/>
</dbReference>
<dbReference type="Pfam" id="PF24035">
    <property type="entry name" value="DUF7344"/>
    <property type="match status" value="1"/>
</dbReference>
<protein>
    <recommendedName>
        <fullName evidence="1">DUF7344 domain-containing protein</fullName>
    </recommendedName>
</protein>